<feature type="transmembrane region" description="Helical" evidence="7">
    <location>
        <begin position="878"/>
        <end position="896"/>
    </location>
</feature>
<feature type="transmembrane region" description="Helical" evidence="7">
    <location>
        <begin position="416"/>
        <end position="438"/>
    </location>
</feature>
<keyword evidence="5" id="KW-0679">Respiratory chain</keyword>
<keyword evidence="5" id="KW-0249">Electron transport</keyword>
<dbReference type="CDD" id="cd00386">
    <property type="entry name" value="Heme_Cu_Oxidase_III_like"/>
    <property type="match status" value="1"/>
</dbReference>
<feature type="transmembrane region" description="Helical" evidence="7">
    <location>
        <begin position="834"/>
        <end position="858"/>
    </location>
</feature>
<dbReference type="KEGG" id="hru:Halru_1935"/>
<comment type="subcellular location">
    <subcellularLocation>
        <location evidence="1">Membrane</location>
        <topology evidence="1">Multi-pass membrane protein</topology>
    </subcellularLocation>
</comment>
<feature type="transmembrane region" description="Helical" evidence="7">
    <location>
        <begin position="378"/>
        <end position="404"/>
    </location>
</feature>
<dbReference type="EMBL" id="CP003050">
    <property type="protein sequence ID" value="AGB16533.1"/>
    <property type="molecule type" value="Genomic_DNA"/>
</dbReference>
<feature type="transmembrane region" description="Helical" evidence="7">
    <location>
        <begin position="197"/>
        <end position="220"/>
    </location>
</feature>
<dbReference type="SUPFAM" id="SSF81442">
    <property type="entry name" value="Cytochrome c oxidase subunit I-like"/>
    <property type="match status" value="1"/>
</dbReference>
<dbReference type="PANTHER" id="PTHR10422:SF18">
    <property type="entry name" value="CYTOCHROME C OXIDASE SUBUNIT 1"/>
    <property type="match status" value="1"/>
</dbReference>
<dbReference type="eggNOG" id="arCOG01237">
    <property type="taxonomic scope" value="Archaea"/>
</dbReference>
<feature type="compositionally biased region" description="Acidic residues" evidence="6">
    <location>
        <begin position="553"/>
        <end position="563"/>
    </location>
</feature>
<keyword evidence="5" id="KW-0479">Metal-binding</keyword>
<feature type="transmembrane region" description="Helical" evidence="7">
    <location>
        <begin position="677"/>
        <end position="695"/>
    </location>
</feature>
<dbReference type="Pfam" id="PF00115">
    <property type="entry name" value="COX1"/>
    <property type="match status" value="1"/>
</dbReference>
<dbReference type="InterPro" id="IPR023615">
    <property type="entry name" value="Cyt_c_Oxase_su1_BS"/>
</dbReference>
<feature type="domain" description="Cytochrome oxidase subunit I profile" evidence="9">
    <location>
        <begin position="7"/>
        <end position="519"/>
    </location>
</feature>
<dbReference type="GO" id="GO:0009060">
    <property type="term" value="P:aerobic respiration"/>
    <property type="evidence" value="ECO:0007669"/>
    <property type="project" value="InterPro"/>
</dbReference>
<dbReference type="GO" id="GO:0020037">
    <property type="term" value="F:heme binding"/>
    <property type="evidence" value="ECO:0007669"/>
    <property type="project" value="InterPro"/>
</dbReference>
<dbReference type="InterPro" id="IPR035973">
    <property type="entry name" value="Cyt_c_oxidase_su3-like_sf"/>
</dbReference>
<evidence type="ECO:0000313" key="11">
    <source>
        <dbReference type="Proteomes" id="UP000010846"/>
    </source>
</evidence>
<dbReference type="PROSITE" id="PS50253">
    <property type="entry name" value="COX3"/>
    <property type="match status" value="1"/>
</dbReference>
<evidence type="ECO:0000259" key="8">
    <source>
        <dbReference type="PROSITE" id="PS50253"/>
    </source>
</evidence>
<feature type="transmembrane region" description="Helical" evidence="7">
    <location>
        <begin position="66"/>
        <end position="90"/>
    </location>
</feature>
<sequence length="897" mass="100436">MSELPPRRSLKRWLVTTNHKDVGVMYLVTAMFFLLLGGLFALVFRAHLWESGGTGLLSGAEFNQSVTSHGLIMVFWFLSPFATGFANYVVPLQIGADDLAFPRLNALSYWFYLFSGILFMLAFFQGGSFGGGWTMYAPLNVPTYTLAMEATAGSNMTIIALMMFVMSISFGTVNFMTTIHRMRAEGLGLWNMPLFTWSWLLTVWMMLFAFAALLAALLLLSIDRIFLTQYFATAEGSSLLWGHLFWFFGHPEVYIVFFPALGLMFETFQTFTGRRLVGRKWVIIAMVLVAVQSFLVWMHHMFLTTINLEIKTLYMATTIGISLPFDLMVFALIYTMVKGRVRFTTPFLFNLGALVLFILGGITGVFLGAVVLDYEFRGTYWVVAHFHYVMVSGVTALVGGLYYWWPKITGKMYHEFAGKLHFAAYFIGFNLLYFPMFLTWETPRRVFHYQAGDLIWHQLTTVGAYFFGFSFLIMFVNFAWSLLYGPKAPDNPWKFSRTAEWAIPSPPPLDNWPGRPTYRSGTLEFVDDSTETATDGGEADDPAVATDGGTTVDDTEPDDDDDPTIMTDGGTVIDDEATDGVTEPVATDGGAVTDATMEADRTDDAASTHEEAHVDHASIWPFMLGLSTFIMFVGLSGMTSVVIELLGDQLANNLNEAAISDPAASTDLIVGSGEMRWGYITAFVGGLGLLLYSLFKLGTEQFEAPTMNVAERWPFEGIDTTKFGVWVFLASDVIVFGAAIGAYVFMRLWSGWGTFHTIPNYTWPGLLNTYVLLTSSFTVILALVMAERSNKKGVLATLGATIILGIGFLGIKGWEWAGKFADGDYWFSGLEYSMYYVTTGLHALHVIMGLLIGIFMLYRVYTIDAYLGDNRHLEYFGLYWHFVDIVWVILFPLFYLM</sequence>
<organism evidence="10 11">
    <name type="scientific">Halovivax ruber (strain DSM 18193 / JCM 13892 / XH-70)</name>
    <dbReference type="NCBI Taxonomy" id="797302"/>
    <lineage>
        <taxon>Archaea</taxon>
        <taxon>Methanobacteriati</taxon>
        <taxon>Methanobacteriota</taxon>
        <taxon>Stenosarchaea group</taxon>
        <taxon>Halobacteria</taxon>
        <taxon>Halobacteriales</taxon>
        <taxon>Natrialbaceae</taxon>
        <taxon>Halovivax</taxon>
    </lineage>
</organism>
<reference evidence="10" key="1">
    <citation type="submission" date="2011-09" db="EMBL/GenBank/DDBJ databases">
        <title>Complete sequence of Halovivax ruber XH-70.</title>
        <authorList>
            <consortium name="US DOE Joint Genome Institute"/>
            <person name="Lucas S."/>
            <person name="Han J."/>
            <person name="Lapidus A."/>
            <person name="Cheng J.-F."/>
            <person name="Goodwin L."/>
            <person name="Pitluck S."/>
            <person name="Peters L."/>
            <person name="Mikhailova N."/>
            <person name="Davenport K."/>
            <person name="Detter J.C."/>
            <person name="Han C."/>
            <person name="Tapia R."/>
            <person name="Land M."/>
            <person name="Hauser L."/>
            <person name="Kyrpides N."/>
            <person name="Ivanova N."/>
            <person name="Pagani I."/>
            <person name="Sproer C."/>
            <person name="Anderson I."/>
            <person name="Woyke T."/>
        </authorList>
    </citation>
    <scope>NUCLEOTIDE SEQUENCE</scope>
    <source>
        <strain evidence="10">XH-70</strain>
    </source>
</reference>
<keyword evidence="5" id="KW-0349">Heme</keyword>
<dbReference type="InterPro" id="IPR013833">
    <property type="entry name" value="Cyt_c_oxidase_su3_a-hlx"/>
</dbReference>
<dbReference type="Proteomes" id="UP000010846">
    <property type="component" value="Chromosome"/>
</dbReference>
<dbReference type="InterPro" id="IPR036927">
    <property type="entry name" value="Cyt_c_oxase-like_su1_sf"/>
</dbReference>
<keyword evidence="4 7" id="KW-0472">Membrane</keyword>
<feature type="transmembrane region" description="Helical" evidence="7">
    <location>
        <begin position="111"/>
        <end position="136"/>
    </location>
</feature>
<dbReference type="STRING" id="797302.Halru_1935"/>
<dbReference type="SUPFAM" id="SSF81452">
    <property type="entry name" value="Cytochrome c oxidase subunit III-like"/>
    <property type="match status" value="1"/>
</dbReference>
<dbReference type="InterPro" id="IPR000883">
    <property type="entry name" value="Cyt_C_Oxase_1"/>
</dbReference>
<evidence type="ECO:0000256" key="6">
    <source>
        <dbReference type="SAM" id="MobiDB-lite"/>
    </source>
</evidence>
<dbReference type="PANTHER" id="PTHR10422">
    <property type="entry name" value="CYTOCHROME C OXIDASE SUBUNIT 1"/>
    <property type="match status" value="1"/>
</dbReference>
<dbReference type="OrthoDB" id="33297at2157"/>
<keyword evidence="3 7" id="KW-1133">Transmembrane helix</keyword>
<keyword evidence="5" id="KW-0408">Iron</keyword>
<dbReference type="PRINTS" id="PR01165">
    <property type="entry name" value="CYCOXIDASEI"/>
</dbReference>
<feature type="transmembrane region" description="Helical" evidence="7">
    <location>
        <begin position="156"/>
        <end position="176"/>
    </location>
</feature>
<dbReference type="Gene3D" id="1.20.210.10">
    <property type="entry name" value="Cytochrome c oxidase-like, subunit I domain"/>
    <property type="match status" value="1"/>
</dbReference>
<gene>
    <name evidence="10" type="ordered locus">Halru_1935</name>
</gene>
<dbReference type="PROSITE" id="PS00077">
    <property type="entry name" value="COX1_CUB"/>
    <property type="match status" value="1"/>
</dbReference>
<accession>L0ICI0</accession>
<dbReference type="GO" id="GO:0016020">
    <property type="term" value="C:membrane"/>
    <property type="evidence" value="ECO:0007669"/>
    <property type="project" value="UniProtKB-SubCell"/>
</dbReference>
<dbReference type="InterPro" id="IPR023616">
    <property type="entry name" value="Cyt_c_oxase-like_su1_dom"/>
</dbReference>
<feature type="transmembrane region" description="Helical" evidence="7">
    <location>
        <begin position="240"/>
        <end position="261"/>
    </location>
</feature>
<evidence type="ECO:0000259" key="9">
    <source>
        <dbReference type="PROSITE" id="PS50855"/>
    </source>
</evidence>
<name>L0ICI0_HALRX</name>
<evidence type="ECO:0000256" key="7">
    <source>
        <dbReference type="SAM" id="Phobius"/>
    </source>
</evidence>
<evidence type="ECO:0000256" key="2">
    <source>
        <dbReference type="ARBA" id="ARBA00022692"/>
    </source>
</evidence>
<dbReference type="Pfam" id="PF00510">
    <property type="entry name" value="COX3"/>
    <property type="match status" value="1"/>
</dbReference>
<protein>
    <submittedName>
        <fullName evidence="10">Heme/copper-type cytochrome/quinol oxidase, subunit 1</fullName>
    </submittedName>
</protein>
<dbReference type="InterPro" id="IPR000298">
    <property type="entry name" value="Cyt_c_oxidase-like_su3"/>
</dbReference>
<dbReference type="RefSeq" id="WP_015301154.1">
    <property type="nucleotide sequence ID" value="NC_019964.1"/>
</dbReference>
<feature type="domain" description="Heme-copper oxidase subunit III family profile" evidence="8">
    <location>
        <begin position="608"/>
        <end position="897"/>
    </location>
</feature>
<dbReference type="PROSITE" id="PS50855">
    <property type="entry name" value="COX1"/>
    <property type="match status" value="1"/>
</dbReference>
<dbReference type="Gene3D" id="1.20.120.80">
    <property type="entry name" value="Cytochrome c oxidase, subunit III, four-helix bundle"/>
    <property type="match status" value="1"/>
</dbReference>
<keyword evidence="5" id="KW-0813">Transport</keyword>
<feature type="transmembrane region" description="Helical" evidence="7">
    <location>
        <begin position="619"/>
        <end position="643"/>
    </location>
</feature>
<keyword evidence="11" id="KW-1185">Reference proteome</keyword>
<dbReference type="GO" id="GO:0022904">
    <property type="term" value="P:respiratory electron transport chain"/>
    <property type="evidence" value="ECO:0007669"/>
    <property type="project" value="InterPro"/>
</dbReference>
<evidence type="ECO:0000256" key="3">
    <source>
        <dbReference type="ARBA" id="ARBA00022989"/>
    </source>
</evidence>
<evidence type="ECO:0000256" key="5">
    <source>
        <dbReference type="RuleBase" id="RU000370"/>
    </source>
</evidence>
<evidence type="ECO:0000313" key="10">
    <source>
        <dbReference type="EMBL" id="AGB16533.1"/>
    </source>
</evidence>
<proteinExistence type="inferred from homology"/>
<dbReference type="GO" id="GO:0004129">
    <property type="term" value="F:cytochrome-c oxidase activity"/>
    <property type="evidence" value="ECO:0007669"/>
    <property type="project" value="InterPro"/>
</dbReference>
<dbReference type="eggNOG" id="arCOG04650">
    <property type="taxonomic scope" value="Archaea"/>
</dbReference>
<feature type="transmembrane region" description="Helical" evidence="7">
    <location>
        <begin position="723"/>
        <end position="746"/>
    </location>
</feature>
<keyword evidence="2 5" id="KW-0812">Transmembrane</keyword>
<feature type="transmembrane region" description="Helical" evidence="7">
    <location>
        <begin position="312"/>
        <end position="335"/>
    </location>
</feature>
<dbReference type="HOGENOM" id="CLU_011899_5_1_2"/>
<comment type="similarity">
    <text evidence="5">Belongs to the heme-copper respiratory oxidase family.</text>
</comment>
<dbReference type="GO" id="GO:0015990">
    <property type="term" value="P:electron transport coupled proton transport"/>
    <property type="evidence" value="ECO:0007669"/>
    <property type="project" value="TreeGrafter"/>
</dbReference>
<feature type="transmembrane region" description="Helical" evidence="7">
    <location>
        <begin position="793"/>
        <end position="814"/>
    </location>
</feature>
<dbReference type="AlphaFoldDB" id="L0ICI0"/>
<evidence type="ECO:0000256" key="1">
    <source>
        <dbReference type="ARBA" id="ARBA00004141"/>
    </source>
</evidence>
<evidence type="ECO:0000256" key="4">
    <source>
        <dbReference type="ARBA" id="ARBA00023136"/>
    </source>
</evidence>
<feature type="transmembrane region" description="Helical" evidence="7">
    <location>
        <begin position="766"/>
        <end position="786"/>
    </location>
</feature>
<feature type="transmembrane region" description="Helical" evidence="7">
    <location>
        <begin position="347"/>
        <end position="372"/>
    </location>
</feature>
<feature type="transmembrane region" description="Helical" evidence="7">
    <location>
        <begin position="464"/>
        <end position="484"/>
    </location>
</feature>
<feature type="transmembrane region" description="Helical" evidence="7">
    <location>
        <begin position="21"/>
        <end position="46"/>
    </location>
</feature>
<feature type="transmembrane region" description="Helical" evidence="7">
    <location>
        <begin position="281"/>
        <end position="300"/>
    </location>
</feature>
<feature type="region of interest" description="Disordered" evidence="6">
    <location>
        <begin position="530"/>
        <end position="576"/>
    </location>
</feature>
<dbReference type="GeneID" id="14377723"/>